<reference evidence="2" key="1">
    <citation type="submission" date="2014-03" db="EMBL/GenBank/DDBJ databases">
        <authorList>
            <person name="Aksoy S."/>
            <person name="Warren W."/>
            <person name="Wilson R.K."/>
        </authorList>
    </citation>
    <scope>NUCLEOTIDE SEQUENCE [LARGE SCALE GENOMIC DNA]</scope>
    <source>
        <strain evidence="2">IAEA</strain>
    </source>
</reference>
<dbReference type="STRING" id="7398.A0A1A9ZQ33"/>
<name>A0A1A9ZQ33_GLOPL</name>
<sequence>MATSAVLSSQSLHHHHLKSELPLIPARPKIVKHLKCYNNNNYESQNERALYRSDIYKNDNTTCKNLPYMCSIEDNTKFLFLPRRSISKSSSMIQSHLTSATSTKTPLKFIEQAPLVTVDSPLQPICKKSSSDPILCSHVSTQKQRCLTCGNTKQYFRKKICNHAVFPHTEPTLSSLSAKTSPPSLSWAKKESYVATTTLNTISETTDNSRLESSAIAQITSKEKHHSSDGSDCSLGLPLHLFCYKNKRKCYQFKQNTNRRKDEALRIYFIIFLVHHIKLWYRFIAATASPRILNQHSTLTSHQTVTAMIKVSDSTNSYGIVGNVCLNPVHSDDEKMKKAAVFDTNHNCNPTGCCLLLKVTVQYKEPLSS</sequence>
<dbReference type="Proteomes" id="UP000092445">
    <property type="component" value="Unassembled WGS sequence"/>
</dbReference>
<reference evidence="1" key="2">
    <citation type="submission" date="2020-05" db="UniProtKB">
        <authorList>
            <consortium name="EnsemblMetazoa"/>
        </authorList>
    </citation>
    <scope>IDENTIFICATION</scope>
    <source>
        <strain evidence="1">IAEA</strain>
    </source>
</reference>
<evidence type="ECO:0000313" key="2">
    <source>
        <dbReference type="Proteomes" id="UP000092445"/>
    </source>
</evidence>
<accession>A0A1A9ZQ33</accession>
<keyword evidence="2" id="KW-1185">Reference proteome</keyword>
<dbReference type="EnsemblMetazoa" id="GPAI021519-RA">
    <property type="protein sequence ID" value="GPAI021519-PA"/>
    <property type="gene ID" value="GPAI021519"/>
</dbReference>
<evidence type="ECO:0000313" key="1">
    <source>
        <dbReference type="EnsemblMetazoa" id="GPAI021519-PA"/>
    </source>
</evidence>
<protein>
    <submittedName>
        <fullName evidence="1">Uncharacterized protein</fullName>
    </submittedName>
</protein>
<dbReference type="VEuPathDB" id="VectorBase:GPAI021519"/>
<organism evidence="1 2">
    <name type="scientific">Glossina pallidipes</name>
    <name type="common">Tsetse fly</name>
    <dbReference type="NCBI Taxonomy" id="7398"/>
    <lineage>
        <taxon>Eukaryota</taxon>
        <taxon>Metazoa</taxon>
        <taxon>Ecdysozoa</taxon>
        <taxon>Arthropoda</taxon>
        <taxon>Hexapoda</taxon>
        <taxon>Insecta</taxon>
        <taxon>Pterygota</taxon>
        <taxon>Neoptera</taxon>
        <taxon>Endopterygota</taxon>
        <taxon>Diptera</taxon>
        <taxon>Brachycera</taxon>
        <taxon>Muscomorpha</taxon>
        <taxon>Hippoboscoidea</taxon>
        <taxon>Glossinidae</taxon>
        <taxon>Glossina</taxon>
    </lineage>
</organism>
<proteinExistence type="predicted"/>
<dbReference type="AlphaFoldDB" id="A0A1A9ZQ33"/>